<evidence type="ECO:0000313" key="1">
    <source>
        <dbReference type="EMBL" id="GFR71295.1"/>
    </source>
</evidence>
<comment type="caution">
    <text evidence="1">The sequence shown here is derived from an EMBL/GenBank/DDBJ whole genome shotgun (WGS) entry which is preliminary data.</text>
</comment>
<keyword evidence="1" id="KW-0695">RNA-directed DNA polymerase</keyword>
<protein>
    <submittedName>
        <fullName evidence="1">RNA-directed DNA polymerase from mobile element jockey-like</fullName>
    </submittedName>
</protein>
<name>A0AAV4FEJ4_9GAST</name>
<keyword evidence="1" id="KW-0548">Nucleotidyltransferase</keyword>
<accession>A0AAV4FEJ4</accession>
<proteinExistence type="predicted"/>
<evidence type="ECO:0000313" key="2">
    <source>
        <dbReference type="Proteomes" id="UP000762676"/>
    </source>
</evidence>
<reference evidence="1 2" key="1">
    <citation type="journal article" date="2021" name="Elife">
        <title>Chloroplast acquisition without the gene transfer in kleptoplastic sea slugs, Plakobranchus ocellatus.</title>
        <authorList>
            <person name="Maeda T."/>
            <person name="Takahashi S."/>
            <person name="Yoshida T."/>
            <person name="Shimamura S."/>
            <person name="Takaki Y."/>
            <person name="Nagai Y."/>
            <person name="Toyoda A."/>
            <person name="Suzuki Y."/>
            <person name="Arimoto A."/>
            <person name="Ishii H."/>
            <person name="Satoh N."/>
            <person name="Nishiyama T."/>
            <person name="Hasebe M."/>
            <person name="Maruyama T."/>
            <person name="Minagawa J."/>
            <person name="Obokata J."/>
            <person name="Shigenobu S."/>
        </authorList>
    </citation>
    <scope>NUCLEOTIDE SEQUENCE [LARGE SCALE GENOMIC DNA]</scope>
</reference>
<dbReference type="GO" id="GO:0003964">
    <property type="term" value="F:RNA-directed DNA polymerase activity"/>
    <property type="evidence" value="ECO:0007669"/>
    <property type="project" value="UniProtKB-KW"/>
</dbReference>
<organism evidence="1 2">
    <name type="scientific">Elysia marginata</name>
    <dbReference type="NCBI Taxonomy" id="1093978"/>
    <lineage>
        <taxon>Eukaryota</taxon>
        <taxon>Metazoa</taxon>
        <taxon>Spiralia</taxon>
        <taxon>Lophotrochozoa</taxon>
        <taxon>Mollusca</taxon>
        <taxon>Gastropoda</taxon>
        <taxon>Heterobranchia</taxon>
        <taxon>Euthyneura</taxon>
        <taxon>Panpulmonata</taxon>
        <taxon>Sacoglossa</taxon>
        <taxon>Placobranchoidea</taxon>
        <taxon>Plakobranchidae</taxon>
        <taxon>Elysia</taxon>
    </lineage>
</organism>
<dbReference type="Proteomes" id="UP000762676">
    <property type="component" value="Unassembled WGS sequence"/>
</dbReference>
<keyword evidence="2" id="KW-1185">Reference proteome</keyword>
<dbReference type="EMBL" id="BMAT01007787">
    <property type="protein sequence ID" value="GFR71295.1"/>
    <property type="molecule type" value="Genomic_DNA"/>
</dbReference>
<dbReference type="AlphaFoldDB" id="A0AAV4FEJ4"/>
<sequence>MHQQDCKKKLHSEEARKNNMGHLTICSANANSCLCYSAAEYCAPVWTRSPHTKLVDVQPHESMKTISGCLKSMPTQWLPTISLIAPPHFRRSDATQKIIKRIKDMADNIPLKLTYKEAPTTRGLRSRNLFYNAKIENFNATEEWRK</sequence>
<keyword evidence="1" id="KW-0808">Transferase</keyword>
<gene>
    <name evidence="1" type="ORF">ElyMa_003808600</name>
</gene>